<evidence type="ECO:0008006" key="2">
    <source>
        <dbReference type="Google" id="ProtNLM"/>
    </source>
</evidence>
<organism evidence="1">
    <name type="scientific">hydrothermal vent metagenome</name>
    <dbReference type="NCBI Taxonomy" id="652676"/>
    <lineage>
        <taxon>unclassified sequences</taxon>
        <taxon>metagenomes</taxon>
        <taxon>ecological metagenomes</taxon>
    </lineage>
</organism>
<evidence type="ECO:0000313" key="1">
    <source>
        <dbReference type="EMBL" id="CUS44073.1"/>
    </source>
</evidence>
<dbReference type="Gene3D" id="1.10.10.10">
    <property type="entry name" value="Winged helix-like DNA-binding domain superfamily/Winged helix DNA-binding domain"/>
    <property type="match status" value="1"/>
</dbReference>
<name>A0A160TI79_9ZZZZ</name>
<accession>A0A160TI79</accession>
<sequence>MAGTRVRVTDILEMLAGGASTAEIAADFPYLSVEDVRAVLSYAAAAADHPIVLAAE</sequence>
<dbReference type="SUPFAM" id="SSF46689">
    <property type="entry name" value="Homeodomain-like"/>
    <property type="match status" value="1"/>
</dbReference>
<reference evidence="1" key="1">
    <citation type="submission" date="2015-10" db="EMBL/GenBank/DDBJ databases">
        <authorList>
            <person name="Gilbert D.G."/>
        </authorList>
    </citation>
    <scope>NUCLEOTIDE SEQUENCE</scope>
</reference>
<protein>
    <recommendedName>
        <fullName evidence="2">DUF433 domain-containing protein</fullName>
    </recommendedName>
</protein>
<dbReference type="AlphaFoldDB" id="A0A160TI79"/>
<dbReference type="InterPro" id="IPR009057">
    <property type="entry name" value="Homeodomain-like_sf"/>
</dbReference>
<dbReference type="InterPro" id="IPR007367">
    <property type="entry name" value="DUF433"/>
</dbReference>
<dbReference type="EMBL" id="CZQE01000108">
    <property type="protein sequence ID" value="CUS44073.1"/>
    <property type="molecule type" value="Genomic_DNA"/>
</dbReference>
<dbReference type="PANTHER" id="PTHR34849:SF3">
    <property type="entry name" value="SSR2962 PROTEIN"/>
    <property type="match status" value="1"/>
</dbReference>
<dbReference type="InterPro" id="IPR036388">
    <property type="entry name" value="WH-like_DNA-bd_sf"/>
</dbReference>
<proteinExistence type="predicted"/>
<dbReference type="Pfam" id="PF04255">
    <property type="entry name" value="DUF433"/>
    <property type="match status" value="1"/>
</dbReference>
<gene>
    <name evidence="1" type="ORF">MGWOODY_Smn159</name>
</gene>
<dbReference type="PANTHER" id="PTHR34849">
    <property type="entry name" value="SSL5025 PROTEIN"/>
    <property type="match status" value="1"/>
</dbReference>